<dbReference type="InterPro" id="IPR001460">
    <property type="entry name" value="PCN-bd_Tpept"/>
</dbReference>
<dbReference type="AlphaFoldDB" id="A0A1E7WKU2"/>
<dbReference type="SUPFAM" id="SSF56601">
    <property type="entry name" value="beta-lactamase/transpeptidase-like"/>
    <property type="match status" value="1"/>
</dbReference>
<dbReference type="EMBL" id="LROM01000087">
    <property type="protein sequence ID" value="OEZ99604.1"/>
    <property type="molecule type" value="Genomic_DNA"/>
</dbReference>
<name>A0A1E7WKU2_9BURK</name>
<reference evidence="4" key="1">
    <citation type="journal article" date="2016" name="Front. Microbiol.">
        <title>Molecular Keys to the Janthinobacterium and Duganella spp. Interaction with the Plant Pathogen Fusarium graminearum.</title>
        <authorList>
            <person name="Haack F.S."/>
            <person name="Poehlein A."/>
            <person name="Kroger C."/>
            <person name="Voigt C.A."/>
            <person name="Piepenbring M."/>
            <person name="Bode H.B."/>
            <person name="Daniel R."/>
            <person name="Schafer W."/>
            <person name="Streit W.R."/>
        </authorList>
    </citation>
    <scope>NUCLEOTIDE SEQUENCE [LARGE SCALE GENOMIC DNA]</scope>
    <source>
        <strain evidence="4">T54</strain>
    </source>
</reference>
<evidence type="ECO:0000313" key="3">
    <source>
        <dbReference type="EMBL" id="OEZ99604.1"/>
    </source>
</evidence>
<dbReference type="PATRIC" id="fig|762836.4.peg.2727"/>
<protein>
    <submittedName>
        <fullName evidence="3">Beta-lactamase OXA-1</fullName>
        <ecNumber evidence="3">3.5.2.6</ecNumber>
    </submittedName>
</protein>
<feature type="domain" description="Penicillin-binding protein transpeptidase" evidence="2">
    <location>
        <begin position="25"/>
        <end position="228"/>
    </location>
</feature>
<comment type="caution">
    <text evidence="3">The sequence shown here is derived from an EMBL/GenBank/DDBJ whole genome shotgun (WGS) entry which is preliminary data.</text>
</comment>
<sequence>MKLSRTIPALLLALGISTAQAVELCTVILDTSSHQVLLQRGECAQQVTSASTFKIAISLMGYDAGYLKDAHHPLLPFREGYVDWRESWRSPTDPTKWMQESVVWYSQQITQSLGMERFAGYVKQFEYGNTDVRGDARNDGLTMSWIGSSLKISPLEQVRFLDRLVNRQLGVSNNAYDATASLVRSNATPGGWTLYGKTGAASGYGWYVGWTSKGQRTLAFARLIRKQASDPQDTPAGVLAREALIAEYPALVESLQHQVNGG</sequence>
<dbReference type="NCBIfam" id="NF000270">
    <property type="entry name" value="bla_class_D_alt"/>
    <property type="match status" value="1"/>
</dbReference>
<evidence type="ECO:0000256" key="1">
    <source>
        <dbReference type="SAM" id="SignalP"/>
    </source>
</evidence>
<organism evidence="3 4">
    <name type="scientific">Duganella phyllosphaerae</name>
    <dbReference type="NCBI Taxonomy" id="762836"/>
    <lineage>
        <taxon>Bacteria</taxon>
        <taxon>Pseudomonadati</taxon>
        <taxon>Pseudomonadota</taxon>
        <taxon>Betaproteobacteria</taxon>
        <taxon>Burkholderiales</taxon>
        <taxon>Oxalobacteraceae</taxon>
        <taxon>Telluria group</taxon>
        <taxon>Duganella</taxon>
    </lineage>
</organism>
<accession>A0A1E7WKU2</accession>
<dbReference type="Gene3D" id="3.40.710.10">
    <property type="entry name" value="DD-peptidase/beta-lactamase superfamily"/>
    <property type="match status" value="1"/>
</dbReference>
<dbReference type="GO" id="GO:0008658">
    <property type="term" value="F:penicillin binding"/>
    <property type="evidence" value="ECO:0007669"/>
    <property type="project" value="InterPro"/>
</dbReference>
<dbReference type="Proteomes" id="UP000175989">
    <property type="component" value="Unassembled WGS sequence"/>
</dbReference>
<dbReference type="EC" id="3.5.2.6" evidence="3"/>
<gene>
    <name evidence="3" type="primary">bla_3</name>
    <name evidence="3" type="ORF">DUPY_26480</name>
</gene>
<evidence type="ECO:0000313" key="4">
    <source>
        <dbReference type="Proteomes" id="UP000175989"/>
    </source>
</evidence>
<dbReference type="GO" id="GO:0008800">
    <property type="term" value="F:beta-lactamase activity"/>
    <property type="evidence" value="ECO:0007669"/>
    <property type="project" value="UniProtKB-EC"/>
</dbReference>
<keyword evidence="1" id="KW-0732">Signal</keyword>
<evidence type="ECO:0000259" key="2">
    <source>
        <dbReference type="Pfam" id="PF00905"/>
    </source>
</evidence>
<dbReference type="InterPro" id="IPR012338">
    <property type="entry name" value="Beta-lactam/transpept-like"/>
</dbReference>
<proteinExistence type="predicted"/>
<dbReference type="OrthoDB" id="9762883at2"/>
<keyword evidence="3" id="KW-0378">Hydrolase</keyword>
<dbReference type="RefSeq" id="WP_070248750.1">
    <property type="nucleotide sequence ID" value="NZ_LROM01000087.1"/>
</dbReference>
<keyword evidence="4" id="KW-1185">Reference proteome</keyword>
<dbReference type="Pfam" id="PF00905">
    <property type="entry name" value="Transpeptidase"/>
    <property type="match status" value="1"/>
</dbReference>
<feature type="chain" id="PRO_5009207225" evidence="1">
    <location>
        <begin position="22"/>
        <end position="262"/>
    </location>
</feature>
<feature type="signal peptide" evidence="1">
    <location>
        <begin position="1"/>
        <end position="21"/>
    </location>
</feature>